<accession>A0ABW0A5C9</accession>
<evidence type="ECO:0000313" key="2">
    <source>
        <dbReference type="EMBL" id="MFC5148960.1"/>
    </source>
</evidence>
<sequence>MSTTKSGATGSPCTPPTPSQQPVQIELFPAPDTPDHTGVLRHAVTHRADPVSDPGTVARREDDGGPGREEVQETDLDRSCEEVAAWLRALDAEVEAELVAETGMDEANRLKLEWDRALAQRAVPALGIARSHVALLEAAQAWQLVRTDDGAYVVRRSRDAEGGRKVSGERVVLMLQARYFKEVTESSGLVRVRLTIRGAQALYLIGLHPAGVHGDERAAYRARWAKVAGRSRMSRDARKTAARRLAPLPSHAADRYGDRPVTVAEQAWRTARALDVVSGLGGADAWESEGGAVFGVAAIEPRAW</sequence>
<feature type="region of interest" description="Disordered" evidence="1">
    <location>
        <begin position="1"/>
        <end position="77"/>
    </location>
</feature>
<reference evidence="3" key="1">
    <citation type="journal article" date="2019" name="Int. J. Syst. Evol. Microbiol.">
        <title>The Global Catalogue of Microorganisms (GCM) 10K type strain sequencing project: providing services to taxonomists for standard genome sequencing and annotation.</title>
        <authorList>
            <consortium name="The Broad Institute Genomics Platform"/>
            <consortium name="The Broad Institute Genome Sequencing Center for Infectious Disease"/>
            <person name="Wu L."/>
            <person name="Ma J."/>
        </authorList>
    </citation>
    <scope>NUCLEOTIDE SEQUENCE [LARGE SCALE GENOMIC DNA]</scope>
    <source>
        <strain evidence="3">CGMCC 4.1641</strain>
    </source>
</reference>
<keyword evidence="3" id="KW-1185">Reference proteome</keyword>
<dbReference type="EMBL" id="JBHSKJ010000022">
    <property type="protein sequence ID" value="MFC5148960.1"/>
    <property type="molecule type" value="Genomic_DNA"/>
</dbReference>
<name>A0ABW0A5C9_9ACTN</name>
<evidence type="ECO:0000256" key="1">
    <source>
        <dbReference type="SAM" id="MobiDB-lite"/>
    </source>
</evidence>
<gene>
    <name evidence="2" type="ORF">ACFPP6_30280</name>
</gene>
<evidence type="ECO:0000313" key="3">
    <source>
        <dbReference type="Proteomes" id="UP001596222"/>
    </source>
</evidence>
<dbReference type="RefSeq" id="WP_382049173.1">
    <property type="nucleotide sequence ID" value="NZ_JBHSKJ010000022.1"/>
</dbReference>
<dbReference type="Proteomes" id="UP001596222">
    <property type="component" value="Unassembled WGS sequence"/>
</dbReference>
<proteinExistence type="predicted"/>
<feature type="compositionally biased region" description="Basic and acidic residues" evidence="1">
    <location>
        <begin position="58"/>
        <end position="77"/>
    </location>
</feature>
<protein>
    <submittedName>
        <fullName evidence="2">Uncharacterized protein</fullName>
    </submittedName>
</protein>
<organism evidence="2 3">
    <name type="scientific">Streptomyces aureoversilis</name>
    <dbReference type="NCBI Taxonomy" id="67277"/>
    <lineage>
        <taxon>Bacteria</taxon>
        <taxon>Bacillati</taxon>
        <taxon>Actinomycetota</taxon>
        <taxon>Actinomycetes</taxon>
        <taxon>Kitasatosporales</taxon>
        <taxon>Streptomycetaceae</taxon>
        <taxon>Streptomyces</taxon>
    </lineage>
</organism>
<comment type="caution">
    <text evidence="2">The sequence shown here is derived from an EMBL/GenBank/DDBJ whole genome shotgun (WGS) entry which is preliminary data.</text>
</comment>